<protein>
    <submittedName>
        <fullName evidence="2">Uncharacterized protein</fullName>
    </submittedName>
</protein>
<evidence type="ECO:0000313" key="2">
    <source>
        <dbReference type="EMBL" id="GMN73901.1"/>
    </source>
</evidence>
<accession>A0AA88EFN8</accession>
<name>A0AA88EFN8_FICCA</name>
<organism evidence="2 3">
    <name type="scientific">Ficus carica</name>
    <name type="common">Common fig</name>
    <dbReference type="NCBI Taxonomy" id="3494"/>
    <lineage>
        <taxon>Eukaryota</taxon>
        <taxon>Viridiplantae</taxon>
        <taxon>Streptophyta</taxon>
        <taxon>Embryophyta</taxon>
        <taxon>Tracheophyta</taxon>
        <taxon>Spermatophyta</taxon>
        <taxon>Magnoliopsida</taxon>
        <taxon>eudicotyledons</taxon>
        <taxon>Gunneridae</taxon>
        <taxon>Pentapetalae</taxon>
        <taxon>rosids</taxon>
        <taxon>fabids</taxon>
        <taxon>Rosales</taxon>
        <taxon>Moraceae</taxon>
        <taxon>Ficeae</taxon>
        <taxon>Ficus</taxon>
    </lineage>
</organism>
<evidence type="ECO:0000313" key="3">
    <source>
        <dbReference type="Proteomes" id="UP001187192"/>
    </source>
</evidence>
<reference evidence="2" key="1">
    <citation type="submission" date="2023-07" db="EMBL/GenBank/DDBJ databases">
        <title>draft genome sequence of fig (Ficus carica).</title>
        <authorList>
            <person name="Takahashi T."/>
            <person name="Nishimura K."/>
        </authorList>
    </citation>
    <scope>NUCLEOTIDE SEQUENCE</scope>
</reference>
<sequence>MVGGGKRSSSASERGGARRRRVCQRHKHEGSLPVGYCNHHEHVEIVVVVMSSNKSSSSRARTDPRCFTTQLLLVDRRPSSFTKRRHRRWECYAFNRNNIA</sequence>
<dbReference type="AlphaFoldDB" id="A0AA88EFN8"/>
<gene>
    <name evidence="2" type="ORF">TIFTF001_053092</name>
</gene>
<feature type="region of interest" description="Disordered" evidence="1">
    <location>
        <begin position="1"/>
        <end position="26"/>
    </location>
</feature>
<feature type="compositionally biased region" description="Basic residues" evidence="1">
    <location>
        <begin position="17"/>
        <end position="26"/>
    </location>
</feature>
<keyword evidence="3" id="KW-1185">Reference proteome</keyword>
<dbReference type="Proteomes" id="UP001187192">
    <property type="component" value="Unassembled WGS sequence"/>
</dbReference>
<evidence type="ECO:0000256" key="1">
    <source>
        <dbReference type="SAM" id="MobiDB-lite"/>
    </source>
</evidence>
<dbReference type="EMBL" id="BTGU01012062">
    <property type="protein sequence ID" value="GMN73901.1"/>
    <property type="molecule type" value="Genomic_DNA"/>
</dbReference>
<proteinExistence type="predicted"/>
<comment type="caution">
    <text evidence="2">The sequence shown here is derived from an EMBL/GenBank/DDBJ whole genome shotgun (WGS) entry which is preliminary data.</text>
</comment>